<comment type="cofactor">
    <cofactor evidence="12">
        <name>Mg(2+)</name>
        <dbReference type="ChEBI" id="CHEBI:18420"/>
    </cofactor>
    <text evidence="12">Binds 2 Mg(2+) ion per subunit.</text>
</comment>
<dbReference type="InterPro" id="IPR002176">
    <property type="entry name" value="X-over_junc_endoDNase_RuvC"/>
</dbReference>
<evidence type="ECO:0000256" key="10">
    <source>
        <dbReference type="ARBA" id="ARBA00023172"/>
    </source>
</evidence>
<proteinExistence type="inferred from homology"/>
<dbReference type="InterPro" id="IPR012337">
    <property type="entry name" value="RNaseH-like_sf"/>
</dbReference>
<protein>
    <recommendedName>
        <fullName evidence="12 13">Crossover junction endodeoxyribonuclease RuvC</fullName>
        <ecNumber evidence="12 13">3.1.21.10</ecNumber>
    </recommendedName>
    <alternativeName>
        <fullName evidence="12">Holliday junction nuclease RuvC</fullName>
    </alternativeName>
    <alternativeName>
        <fullName evidence="12">Holliday junction resolvase RuvC</fullName>
    </alternativeName>
</protein>
<evidence type="ECO:0000256" key="7">
    <source>
        <dbReference type="ARBA" id="ARBA00022801"/>
    </source>
</evidence>
<evidence type="ECO:0000256" key="13">
    <source>
        <dbReference type="NCBIfam" id="TIGR00228"/>
    </source>
</evidence>
<feature type="binding site" evidence="12">
    <location>
        <position position="70"/>
    </location>
    <ligand>
        <name>Mg(2+)</name>
        <dbReference type="ChEBI" id="CHEBI:18420"/>
        <label>2</label>
    </ligand>
</feature>
<dbReference type="EMBL" id="JBHUNF010000001">
    <property type="protein sequence ID" value="MFD2673824.1"/>
    <property type="molecule type" value="Genomic_DNA"/>
</dbReference>
<feature type="binding site" evidence="12">
    <location>
        <position position="144"/>
    </location>
    <ligand>
        <name>Mg(2+)</name>
        <dbReference type="ChEBI" id="CHEBI:18420"/>
        <label>1</label>
    </ligand>
</feature>
<dbReference type="RefSeq" id="WP_066055230.1">
    <property type="nucleotide sequence ID" value="NZ_JBHUNF010000001.1"/>
</dbReference>
<evidence type="ECO:0000256" key="6">
    <source>
        <dbReference type="ARBA" id="ARBA00022763"/>
    </source>
</evidence>
<keyword evidence="7 12" id="KW-0378">Hydrolase</keyword>
<dbReference type="PROSITE" id="PS01321">
    <property type="entry name" value="RUVC"/>
    <property type="match status" value="1"/>
</dbReference>
<comment type="subcellular location">
    <subcellularLocation>
        <location evidence="12">Cytoplasm</location>
    </subcellularLocation>
</comment>
<feature type="binding site" evidence="12">
    <location>
        <position position="9"/>
    </location>
    <ligand>
        <name>Mg(2+)</name>
        <dbReference type="ChEBI" id="CHEBI:18420"/>
        <label>1</label>
    </ligand>
</feature>
<dbReference type="InterPro" id="IPR036397">
    <property type="entry name" value="RNaseH_sf"/>
</dbReference>
<evidence type="ECO:0000313" key="15">
    <source>
        <dbReference type="Proteomes" id="UP001597453"/>
    </source>
</evidence>
<dbReference type="Proteomes" id="UP001597453">
    <property type="component" value="Unassembled WGS sequence"/>
</dbReference>
<dbReference type="HAMAP" id="MF_00034">
    <property type="entry name" value="RuvC"/>
    <property type="match status" value="1"/>
</dbReference>
<dbReference type="PANTHER" id="PTHR30194">
    <property type="entry name" value="CROSSOVER JUNCTION ENDODEOXYRIBONUCLEASE RUVC"/>
    <property type="match status" value="1"/>
</dbReference>
<evidence type="ECO:0000256" key="5">
    <source>
        <dbReference type="ARBA" id="ARBA00022759"/>
    </source>
</evidence>
<evidence type="ECO:0000256" key="9">
    <source>
        <dbReference type="ARBA" id="ARBA00023125"/>
    </source>
</evidence>
<dbReference type="SUPFAM" id="SSF53098">
    <property type="entry name" value="Ribonuclease H-like"/>
    <property type="match status" value="1"/>
</dbReference>
<evidence type="ECO:0000256" key="11">
    <source>
        <dbReference type="ARBA" id="ARBA00023204"/>
    </source>
</evidence>
<keyword evidence="9 12" id="KW-0238">DNA-binding</keyword>
<evidence type="ECO:0000256" key="12">
    <source>
        <dbReference type="HAMAP-Rule" id="MF_00034"/>
    </source>
</evidence>
<dbReference type="PRINTS" id="PR00696">
    <property type="entry name" value="RSOLVASERUVC"/>
</dbReference>
<evidence type="ECO:0000256" key="1">
    <source>
        <dbReference type="ARBA" id="ARBA00009518"/>
    </source>
</evidence>
<comment type="caution">
    <text evidence="14">The sequence shown here is derived from an EMBL/GenBank/DDBJ whole genome shotgun (WGS) entry which is preliminary data.</text>
</comment>
<keyword evidence="8 12" id="KW-0460">Magnesium</keyword>
<comment type="catalytic activity">
    <reaction evidence="12">
        <text>Endonucleolytic cleavage at a junction such as a reciprocal single-stranded crossover between two homologous DNA duplexes (Holliday junction).</text>
        <dbReference type="EC" id="3.1.21.10"/>
    </reaction>
</comment>
<comment type="subunit">
    <text evidence="12">Homodimer which binds Holliday junction (HJ) DNA. The HJ becomes 2-fold symmetrical on binding to RuvC with unstacked arms; it has a different conformation from HJ DNA in complex with RuvA. In the full resolvosome a probable DNA-RuvA(4)-RuvB(12)-RuvC(2) complex forms which resolves the HJ.</text>
</comment>
<keyword evidence="11 12" id="KW-0234">DNA repair</keyword>
<dbReference type="Pfam" id="PF02075">
    <property type="entry name" value="RuvC"/>
    <property type="match status" value="1"/>
</dbReference>
<keyword evidence="15" id="KW-1185">Reference proteome</keyword>
<dbReference type="InterPro" id="IPR020563">
    <property type="entry name" value="X-over_junc_endoDNase_Mg_BS"/>
</dbReference>
<dbReference type="CDD" id="cd16962">
    <property type="entry name" value="RuvC"/>
    <property type="match status" value="1"/>
</dbReference>
<organism evidence="14 15">
    <name type="scientific">Gulosibacter bifidus</name>
    <dbReference type="NCBI Taxonomy" id="272239"/>
    <lineage>
        <taxon>Bacteria</taxon>
        <taxon>Bacillati</taxon>
        <taxon>Actinomycetota</taxon>
        <taxon>Actinomycetes</taxon>
        <taxon>Micrococcales</taxon>
        <taxon>Microbacteriaceae</taxon>
        <taxon>Gulosibacter</taxon>
    </lineage>
</organism>
<feature type="active site" evidence="12">
    <location>
        <position position="70"/>
    </location>
</feature>
<evidence type="ECO:0000256" key="4">
    <source>
        <dbReference type="ARBA" id="ARBA00022723"/>
    </source>
</evidence>
<keyword evidence="2 12" id="KW-0963">Cytoplasm</keyword>
<gene>
    <name evidence="12 14" type="primary">ruvC</name>
    <name evidence="14" type="ORF">ACFSUQ_00685</name>
</gene>
<feature type="active site" evidence="12">
    <location>
        <position position="9"/>
    </location>
</feature>
<dbReference type="Gene3D" id="3.30.420.10">
    <property type="entry name" value="Ribonuclease H-like superfamily/Ribonuclease H"/>
    <property type="match status" value="1"/>
</dbReference>
<reference evidence="15" key="1">
    <citation type="journal article" date="2019" name="Int. J. Syst. Evol. Microbiol.">
        <title>The Global Catalogue of Microorganisms (GCM) 10K type strain sequencing project: providing services to taxonomists for standard genome sequencing and annotation.</title>
        <authorList>
            <consortium name="The Broad Institute Genomics Platform"/>
            <consortium name="The Broad Institute Genome Sequencing Center for Infectious Disease"/>
            <person name="Wu L."/>
            <person name="Ma J."/>
        </authorList>
    </citation>
    <scope>NUCLEOTIDE SEQUENCE [LARGE SCALE GENOMIC DNA]</scope>
    <source>
        <strain evidence="15">TISTR 1511</strain>
    </source>
</reference>
<sequence>MSKRILGIDPGLTRCGAGVVDYGSDRRMRLVHVEVIRTAPGTELPERLHSIGSGIERLLDAYEPQVLAIERVFAEQRNLNTVMGVAQVIGIAIREAQRRGIRAQLHTPSEVKAAVSGYGQAEKAQVAEMVRRILRLADAPKPADAADALALAICAAWKTPLVDMTPSARTHGSGTHTKPAAVPGTTRAMTPAQEAWLAAERASKSGRGRLR</sequence>
<evidence type="ECO:0000256" key="2">
    <source>
        <dbReference type="ARBA" id="ARBA00022490"/>
    </source>
</evidence>
<keyword evidence="10 12" id="KW-0233">DNA recombination</keyword>
<dbReference type="EC" id="3.1.21.10" evidence="12 13"/>
<feature type="active site" evidence="12">
    <location>
        <position position="144"/>
    </location>
</feature>
<evidence type="ECO:0000313" key="14">
    <source>
        <dbReference type="EMBL" id="MFD2673824.1"/>
    </source>
</evidence>
<name>A0ABW5RH10_9MICO</name>
<keyword evidence="3 12" id="KW-0540">Nuclease</keyword>
<comment type="function">
    <text evidence="12">The RuvA-RuvB-RuvC complex processes Holliday junction (HJ) DNA during genetic recombination and DNA repair. Endonuclease that resolves HJ intermediates. Cleaves cruciform DNA by making single-stranded nicks across the HJ at symmetrical positions within the homologous arms, yielding a 5'-phosphate and a 3'-hydroxyl group; requires a central core of homology in the junction. The consensus cleavage sequence is 5'-(A/T)TT(C/G)-3'. Cleavage occurs on the 3'-side of the TT dinucleotide at the point of strand exchange. HJ branch migration catalyzed by RuvA-RuvB allows RuvC to scan DNA until it finds its consensus sequence, where it cleaves and resolves the cruciform DNA.</text>
</comment>
<dbReference type="PANTHER" id="PTHR30194:SF3">
    <property type="entry name" value="CROSSOVER JUNCTION ENDODEOXYRIBONUCLEASE RUVC"/>
    <property type="match status" value="1"/>
</dbReference>
<dbReference type="NCBIfam" id="TIGR00228">
    <property type="entry name" value="ruvC"/>
    <property type="match status" value="1"/>
</dbReference>
<comment type="similarity">
    <text evidence="1 12">Belongs to the RuvC family.</text>
</comment>
<accession>A0ABW5RH10</accession>
<evidence type="ECO:0000256" key="8">
    <source>
        <dbReference type="ARBA" id="ARBA00022842"/>
    </source>
</evidence>
<keyword evidence="5 12" id="KW-0255">Endonuclease</keyword>
<keyword evidence="4 12" id="KW-0479">Metal-binding</keyword>
<evidence type="ECO:0000256" key="3">
    <source>
        <dbReference type="ARBA" id="ARBA00022722"/>
    </source>
</evidence>
<keyword evidence="6 12" id="KW-0227">DNA damage</keyword>